<keyword evidence="3" id="KW-1003">Cell membrane</keyword>
<dbReference type="PANTHER" id="PTHR43663">
    <property type="entry name" value="CHROMATE TRANSPORT PROTEIN-RELATED"/>
    <property type="match status" value="1"/>
</dbReference>
<dbReference type="OrthoDB" id="8596378at2"/>
<evidence type="ECO:0000256" key="2">
    <source>
        <dbReference type="ARBA" id="ARBA00005262"/>
    </source>
</evidence>
<dbReference type="STRING" id="1938817.SAMN06296008_10213"/>
<dbReference type="Pfam" id="PF02417">
    <property type="entry name" value="Chromate_transp"/>
    <property type="match status" value="1"/>
</dbReference>
<evidence type="ECO:0000313" key="9">
    <source>
        <dbReference type="Proteomes" id="UP000192708"/>
    </source>
</evidence>
<dbReference type="Proteomes" id="UP000192708">
    <property type="component" value="Unassembled WGS sequence"/>
</dbReference>
<comment type="similarity">
    <text evidence="2">Belongs to the chromate ion transporter (CHR) (TC 2.A.51) family.</text>
</comment>
<protein>
    <submittedName>
        <fullName evidence="8">Chromate transporter</fullName>
    </submittedName>
</protein>
<keyword evidence="4 7" id="KW-0812">Transmembrane</keyword>
<dbReference type="GO" id="GO:0015109">
    <property type="term" value="F:chromate transmembrane transporter activity"/>
    <property type="evidence" value="ECO:0007669"/>
    <property type="project" value="InterPro"/>
</dbReference>
<evidence type="ECO:0000256" key="4">
    <source>
        <dbReference type="ARBA" id="ARBA00022692"/>
    </source>
</evidence>
<sequence length="221" mass="24045">MQETSLSDSQPTQQHSGNARPESAKALFWALSMLALKGFGGVFPIARQVIVEERKWLTNKEFLEEWAVAQVLPGPNIVNLSVMLGNRWFGGLGAFLAVSGIFFFPSIVLILVAIFFEHIKDLPLVAGALKGMGAVSAGLIAGSSIKLATGLKTHPISLWGALLFSFFAFLGLVIFHLKLIVLLLTLAPICIYLTYLRIRELPGKQADTSSEAQSKHSEHQS</sequence>
<accession>A0A1W1Y642</accession>
<feature type="transmembrane region" description="Helical" evidence="7">
    <location>
        <begin position="92"/>
        <end position="116"/>
    </location>
</feature>
<keyword evidence="6 7" id="KW-0472">Membrane</keyword>
<dbReference type="InterPro" id="IPR052518">
    <property type="entry name" value="CHR_Transporter"/>
</dbReference>
<keyword evidence="5 7" id="KW-1133">Transmembrane helix</keyword>
<evidence type="ECO:0000256" key="3">
    <source>
        <dbReference type="ARBA" id="ARBA00022475"/>
    </source>
</evidence>
<proteinExistence type="inferred from homology"/>
<feature type="transmembrane region" description="Helical" evidence="7">
    <location>
        <begin position="122"/>
        <end position="144"/>
    </location>
</feature>
<reference evidence="8 9" key="1">
    <citation type="submission" date="2017-04" db="EMBL/GenBank/DDBJ databases">
        <authorList>
            <person name="Afonso C.L."/>
            <person name="Miller P.J."/>
            <person name="Scott M.A."/>
            <person name="Spackman E."/>
            <person name="Goraichik I."/>
            <person name="Dimitrov K.M."/>
            <person name="Suarez D.L."/>
            <person name="Swayne D.E."/>
        </authorList>
    </citation>
    <scope>NUCLEOTIDE SEQUENCE [LARGE SCALE GENOMIC DNA]</scope>
    <source>
        <strain evidence="8 9">VK13</strain>
    </source>
</reference>
<keyword evidence="9" id="KW-1185">Reference proteome</keyword>
<evidence type="ECO:0000256" key="1">
    <source>
        <dbReference type="ARBA" id="ARBA00004651"/>
    </source>
</evidence>
<feature type="transmembrane region" description="Helical" evidence="7">
    <location>
        <begin position="156"/>
        <end position="174"/>
    </location>
</feature>
<dbReference type="RefSeq" id="WP_084282225.1">
    <property type="nucleotide sequence ID" value="NZ_FWXJ01000002.1"/>
</dbReference>
<dbReference type="EMBL" id="FWXJ01000002">
    <property type="protein sequence ID" value="SMC31604.1"/>
    <property type="molecule type" value="Genomic_DNA"/>
</dbReference>
<dbReference type="GO" id="GO:0005886">
    <property type="term" value="C:plasma membrane"/>
    <property type="evidence" value="ECO:0007669"/>
    <property type="project" value="UniProtKB-SubCell"/>
</dbReference>
<dbReference type="AlphaFoldDB" id="A0A1W1Y642"/>
<dbReference type="PANTHER" id="PTHR43663:SF1">
    <property type="entry name" value="CHROMATE TRANSPORTER"/>
    <property type="match status" value="1"/>
</dbReference>
<gene>
    <name evidence="8" type="ORF">SAMN06296008_10213</name>
</gene>
<evidence type="ECO:0000256" key="7">
    <source>
        <dbReference type="SAM" id="Phobius"/>
    </source>
</evidence>
<feature type="transmembrane region" description="Helical" evidence="7">
    <location>
        <begin position="180"/>
        <end position="198"/>
    </location>
</feature>
<evidence type="ECO:0000256" key="6">
    <source>
        <dbReference type="ARBA" id="ARBA00023136"/>
    </source>
</evidence>
<organism evidence="8 9">
    <name type="scientific">Polynucleobacter kasalickyi</name>
    <dbReference type="NCBI Taxonomy" id="1938817"/>
    <lineage>
        <taxon>Bacteria</taxon>
        <taxon>Pseudomonadati</taxon>
        <taxon>Pseudomonadota</taxon>
        <taxon>Betaproteobacteria</taxon>
        <taxon>Burkholderiales</taxon>
        <taxon>Burkholderiaceae</taxon>
        <taxon>Polynucleobacter</taxon>
    </lineage>
</organism>
<evidence type="ECO:0000313" key="8">
    <source>
        <dbReference type="EMBL" id="SMC31604.1"/>
    </source>
</evidence>
<dbReference type="InterPro" id="IPR003370">
    <property type="entry name" value="Chromate_transpt"/>
</dbReference>
<evidence type="ECO:0000256" key="5">
    <source>
        <dbReference type="ARBA" id="ARBA00022989"/>
    </source>
</evidence>
<feature type="transmembrane region" description="Helical" evidence="7">
    <location>
        <begin position="26"/>
        <end position="46"/>
    </location>
</feature>
<comment type="subcellular location">
    <subcellularLocation>
        <location evidence="1">Cell membrane</location>
        <topology evidence="1">Multi-pass membrane protein</topology>
    </subcellularLocation>
</comment>
<name>A0A1W1Y642_9BURK</name>